<feature type="region of interest" description="Disordered" evidence="1">
    <location>
        <begin position="442"/>
        <end position="476"/>
    </location>
</feature>
<feature type="region of interest" description="Disordered" evidence="1">
    <location>
        <begin position="173"/>
        <end position="197"/>
    </location>
</feature>
<feature type="compositionally biased region" description="Basic and acidic residues" evidence="1">
    <location>
        <begin position="450"/>
        <end position="473"/>
    </location>
</feature>
<dbReference type="PANTHER" id="PTHR36489">
    <property type="entry name" value="PROTEIN-COUPLED RECEPTOR GPR1, PUTATIVE-RELATED"/>
    <property type="match status" value="1"/>
</dbReference>
<feature type="compositionally biased region" description="Low complexity" evidence="1">
    <location>
        <begin position="75"/>
        <end position="110"/>
    </location>
</feature>
<sequence>MAPTRSPTEAPANTPTKSTNSAKPETSAPTGSPTKESTSNPTKAPTESPTQDPTNSPTKAPTESPTKAPTERPTTEPTESPTTAPTESPTTEPTESPTTAPTEIPTTSSTVSPTKAPTMRPTKELSVPSVYDNNDSKGTSNDYTPAPTNLSSTSPSAYPSAIPSPFPFASPSVFPSATPSSSPSKSPSSSPSTLPTNQNTIIQETTNTAPTPCTQLSQNQTPNSSILATLSIQYELLTKNDVTQSQEFMQSLQNDMKYELSSAMLKCNTANRQLLRSLQVIGVDDYSPTELSNCLDSTSQINYSFCNIVSQELIIYLQEDTPVENRFSIVTDALSDIQSTFESGKLNDGNDQFEVIYVTGSVMNIDGVNVADVQDKEGLKLDSIEDENNVIAASRTQGNQLNSNGNSGGGAVVPAATAGIAVASAVIAFIIAGLVFRKKQSQPEKSMVPLKDDDIIEKKPNGNQEKKTYESRVDPSWAAQMSSSNLSIPSIPLDGEYIIDQDTEDLNTTTPSTPGSSPFQVISQTHGRADLANMINEDHGYYISNTSLTTDGEEDIEISFSEFSQPSFVTTNVHECTSSSCSICRNCGAHKPTFYPIEIEPPSDPSGFSSREIPHARPNVTNDTIIF</sequence>
<name>A0A7S4W858_9STRA</name>
<evidence type="ECO:0000256" key="2">
    <source>
        <dbReference type="SAM" id="Phobius"/>
    </source>
</evidence>
<proteinExistence type="predicted"/>
<dbReference type="PANTHER" id="PTHR36489:SF2">
    <property type="entry name" value="APPLE DOMAIN-CONTAINING PROTEIN"/>
    <property type="match status" value="1"/>
</dbReference>
<feature type="region of interest" description="Disordered" evidence="1">
    <location>
        <begin position="1"/>
        <end position="158"/>
    </location>
</feature>
<keyword evidence="2" id="KW-0812">Transmembrane</keyword>
<feature type="region of interest" description="Disordered" evidence="1">
    <location>
        <begin position="604"/>
        <end position="627"/>
    </location>
</feature>
<evidence type="ECO:0000256" key="1">
    <source>
        <dbReference type="SAM" id="MobiDB-lite"/>
    </source>
</evidence>
<organism evidence="3">
    <name type="scientific">Ditylum brightwellii</name>
    <dbReference type="NCBI Taxonomy" id="49249"/>
    <lineage>
        <taxon>Eukaryota</taxon>
        <taxon>Sar</taxon>
        <taxon>Stramenopiles</taxon>
        <taxon>Ochrophyta</taxon>
        <taxon>Bacillariophyta</taxon>
        <taxon>Mediophyceae</taxon>
        <taxon>Lithodesmiophycidae</taxon>
        <taxon>Lithodesmiales</taxon>
        <taxon>Lithodesmiaceae</taxon>
        <taxon>Ditylum</taxon>
    </lineage>
</organism>
<keyword evidence="2" id="KW-0472">Membrane</keyword>
<gene>
    <name evidence="3" type="ORF">DBRI00130_LOCUS27907</name>
</gene>
<evidence type="ECO:0000313" key="3">
    <source>
        <dbReference type="EMBL" id="CAE4631972.1"/>
    </source>
</evidence>
<accession>A0A7S4W858</accession>
<evidence type="ECO:0008006" key="4">
    <source>
        <dbReference type="Google" id="ProtNLM"/>
    </source>
</evidence>
<keyword evidence="2" id="KW-1133">Transmembrane helix</keyword>
<protein>
    <recommendedName>
        <fullName evidence="4">SEA domain-containing protein</fullName>
    </recommendedName>
</protein>
<dbReference type="AlphaFoldDB" id="A0A7S4W858"/>
<feature type="compositionally biased region" description="Polar residues" evidence="1">
    <location>
        <begin position="131"/>
        <end position="150"/>
    </location>
</feature>
<feature type="transmembrane region" description="Helical" evidence="2">
    <location>
        <begin position="411"/>
        <end position="436"/>
    </location>
</feature>
<dbReference type="EMBL" id="HBNS01035733">
    <property type="protein sequence ID" value="CAE4631972.1"/>
    <property type="molecule type" value="Transcribed_RNA"/>
</dbReference>
<feature type="compositionally biased region" description="Polar residues" evidence="1">
    <location>
        <begin position="1"/>
        <end position="64"/>
    </location>
</feature>
<reference evidence="3" key="1">
    <citation type="submission" date="2021-01" db="EMBL/GenBank/DDBJ databases">
        <authorList>
            <person name="Corre E."/>
            <person name="Pelletier E."/>
            <person name="Niang G."/>
            <person name="Scheremetjew M."/>
            <person name="Finn R."/>
            <person name="Kale V."/>
            <person name="Holt S."/>
            <person name="Cochrane G."/>
            <person name="Meng A."/>
            <person name="Brown T."/>
            <person name="Cohen L."/>
        </authorList>
    </citation>
    <scope>NUCLEOTIDE SEQUENCE</scope>
    <source>
        <strain evidence="3">GSO104</strain>
    </source>
</reference>